<dbReference type="EMBL" id="CP071880">
    <property type="protein sequence ID" value="QTE52426.1"/>
    <property type="molecule type" value="Genomic_DNA"/>
</dbReference>
<dbReference type="Proteomes" id="UP000250557">
    <property type="component" value="Chromosome"/>
</dbReference>
<accession>A0AAE6JG53</accession>
<evidence type="ECO:0000313" key="3">
    <source>
        <dbReference type="EMBL" id="QTE52426.1"/>
    </source>
</evidence>
<evidence type="ECO:0000313" key="4">
    <source>
        <dbReference type="Proteomes" id="UP000250557"/>
    </source>
</evidence>
<evidence type="ECO:0000313" key="5">
    <source>
        <dbReference type="Proteomes" id="UP000663940"/>
    </source>
</evidence>
<keyword evidence="5" id="KW-1185">Reference proteome</keyword>
<reference evidence="3 5" key="2">
    <citation type="submission" date="2021-03" db="EMBL/GenBank/DDBJ databases">
        <title>Mucilaginibacter strains isolated from gold and copper mining confer multi heavy-metal resistance.</title>
        <authorList>
            <person name="Li Y."/>
        </authorList>
    </citation>
    <scope>NUCLEOTIDE SEQUENCE [LARGE SCALE GENOMIC DNA]</scope>
    <source>
        <strain evidence="3 5">P2-4</strain>
    </source>
</reference>
<dbReference type="AlphaFoldDB" id="A0AAE6JG53"/>
<proteinExistence type="predicted"/>
<name>A0AAE6JG53_9SPHI</name>
<reference evidence="2 4" key="1">
    <citation type="submission" date="2019-08" db="EMBL/GenBank/DDBJ databases">
        <title>Comparative genome analysis confer to the adaptation heavy metal polluted environment.</title>
        <authorList>
            <person name="Li Y."/>
        </authorList>
    </citation>
    <scope>NUCLEOTIDE SEQUENCE [LARGE SCALE GENOMIC DNA]</scope>
    <source>
        <strain evidence="2 4">P2</strain>
    </source>
</reference>
<sequence length="320" mass="36134">MAKCSNKDCAAHKTLMCHNGDPDYQKCPYWLATNNPKSRNNTKTPKAFKKALNWTGDPLSFEEINSVVGRNSAFTIGIAGRAGAGKTTFLAMVFTLLQKGYALDGFDFAGSETLIGWDYLYDRLKVYQTQVSFPDPTPLEYCRFFHLALRDEKGVLKDVLISDASGEVFTIWATDRDHVNAGNARLIYQTSSAFILFIDCNDLIARKGRAKADIIKIAEMLKYNLRDRPVIAVWSKSDKKSEVHESILSSLEEELLMMFNNFHQLDISNFSSSQPDPLVHANNLKVIDWLSKQIPRPIELVSATVSHSEKDHFLNFKSHE</sequence>
<dbReference type="Proteomes" id="UP000663940">
    <property type="component" value="Chromosome"/>
</dbReference>
<dbReference type="InterPro" id="IPR045528">
    <property type="entry name" value="DO-GTPase2"/>
</dbReference>
<evidence type="ECO:0000313" key="2">
    <source>
        <dbReference type="EMBL" id="QEM05054.1"/>
    </source>
</evidence>
<protein>
    <recommendedName>
        <fullName evidence="1">Double-GTPase 2 domain-containing protein</fullName>
    </recommendedName>
</protein>
<dbReference type="Pfam" id="PF19993">
    <property type="entry name" value="DO-GTPase2"/>
    <property type="match status" value="1"/>
</dbReference>
<dbReference type="InterPro" id="IPR027417">
    <property type="entry name" value="P-loop_NTPase"/>
</dbReference>
<evidence type="ECO:0000259" key="1">
    <source>
        <dbReference type="Pfam" id="PF19993"/>
    </source>
</evidence>
<feature type="domain" description="Double-GTPase 2" evidence="1">
    <location>
        <begin position="76"/>
        <end position="282"/>
    </location>
</feature>
<dbReference type="SUPFAM" id="SSF52540">
    <property type="entry name" value="P-loop containing nucleoside triphosphate hydrolases"/>
    <property type="match status" value="1"/>
</dbReference>
<dbReference type="Gene3D" id="3.40.50.300">
    <property type="entry name" value="P-loop containing nucleotide triphosphate hydrolases"/>
    <property type="match status" value="1"/>
</dbReference>
<gene>
    <name evidence="2" type="ORF">DIU31_016605</name>
    <name evidence="3" type="ORF">J3L21_10890</name>
</gene>
<organism evidence="2 4">
    <name type="scientific">Mucilaginibacter rubeus</name>
    <dbReference type="NCBI Taxonomy" id="2027860"/>
    <lineage>
        <taxon>Bacteria</taxon>
        <taxon>Pseudomonadati</taxon>
        <taxon>Bacteroidota</taxon>
        <taxon>Sphingobacteriia</taxon>
        <taxon>Sphingobacteriales</taxon>
        <taxon>Sphingobacteriaceae</taxon>
        <taxon>Mucilaginibacter</taxon>
    </lineage>
</organism>
<dbReference type="EMBL" id="CP043451">
    <property type="protein sequence ID" value="QEM05054.1"/>
    <property type="molecule type" value="Genomic_DNA"/>
</dbReference>
<dbReference type="RefSeq" id="WP_112652654.1">
    <property type="nucleotide sequence ID" value="NZ_CP043451.1"/>
</dbReference>